<dbReference type="GO" id="GO:0005886">
    <property type="term" value="C:plasma membrane"/>
    <property type="evidence" value="ECO:0007669"/>
    <property type="project" value="UniProtKB-SubCell"/>
</dbReference>
<feature type="transmembrane region" description="Helical" evidence="8">
    <location>
        <begin position="296"/>
        <end position="316"/>
    </location>
</feature>
<dbReference type="InterPro" id="IPR047817">
    <property type="entry name" value="ABC2_TM_bact-type"/>
</dbReference>
<feature type="domain" description="ABC transmembrane type-2" evidence="9">
    <location>
        <begin position="153"/>
        <end position="381"/>
    </location>
</feature>
<dbReference type="Proteomes" id="UP000296201">
    <property type="component" value="Chromosome"/>
</dbReference>
<dbReference type="AlphaFoldDB" id="A0A4P7NZW4"/>
<evidence type="ECO:0000313" key="11">
    <source>
        <dbReference type="Proteomes" id="UP000296201"/>
    </source>
</evidence>
<keyword evidence="5 8" id="KW-0812">Transmembrane</keyword>
<dbReference type="Pfam" id="PF12698">
    <property type="entry name" value="ABC2_membrane_3"/>
    <property type="match status" value="1"/>
</dbReference>
<dbReference type="OrthoDB" id="9808686at2"/>
<evidence type="ECO:0000256" key="6">
    <source>
        <dbReference type="ARBA" id="ARBA00022989"/>
    </source>
</evidence>
<accession>A0A4P7NZW4</accession>
<gene>
    <name evidence="10" type="primary">rbbA</name>
    <name evidence="10" type="ORF">GHNINEIG_01200</name>
</gene>
<dbReference type="EMBL" id="CP032096">
    <property type="protein sequence ID" value="QBZ83159.1"/>
    <property type="molecule type" value="Genomic_DNA"/>
</dbReference>
<keyword evidence="6 8" id="KW-1133">Transmembrane helix</keyword>
<sequence length="384" mass="43189">MNIYTILTLSKKEWLEIWRDKVYFTMAFIFPFVMMTVLGFGMSFDVEKMPFVIVDYDQSDLSREYSHKFISSRYFDYKGHLKKASEADELIAKAEVRFLLVIPPEFSKKLKQGKPADVQAQIDGQFTYRASMVKGYVSAITAHFNSKLMQDWFAKKQGLSKQELDAKISPVTLQTHYLYNNELKSIWSTGTGMIMLVMLVAPAMLAALGVVREKESGSIFNIYASTATPAEFITGKILPYILISYINISILSLAAVWLFEAPFKGELSLLLVSNLLYVASAAGIGLVISTFVKSQAAAALIAMIGTMIPAMMYSGLMMPVASMAAEAKIEAHAFPAMYQLEILWGTYLKGQGWQELWPNVFVIAGFFLLYWTVAVLRFHKRVKS</sequence>
<proteinExistence type="inferred from homology"/>
<protein>
    <submittedName>
        <fullName evidence="10">Ribosome-associated ATPase</fullName>
    </submittedName>
</protein>
<reference evidence="10 11" key="1">
    <citation type="submission" date="2018-08" db="EMBL/GenBank/DDBJ databases">
        <title>Horizontal acquisition of hydrogen conversion ability and other habitat adaptations in Hydrogenovibrio crunogenus strains.</title>
        <authorList>
            <person name="Gonnella G."/>
            <person name="Adam N."/>
            <person name="Perner M."/>
        </authorList>
    </citation>
    <scope>NUCLEOTIDE SEQUENCE [LARGE SCALE GENOMIC DNA]</scope>
    <source>
        <strain evidence="10 11">SP-41</strain>
    </source>
</reference>
<dbReference type="InterPro" id="IPR051449">
    <property type="entry name" value="ABC-2_transporter_component"/>
</dbReference>
<feature type="transmembrane region" description="Helical" evidence="8">
    <location>
        <begin position="21"/>
        <end position="42"/>
    </location>
</feature>
<evidence type="ECO:0000256" key="8">
    <source>
        <dbReference type="SAM" id="Phobius"/>
    </source>
</evidence>
<organism evidence="10 11">
    <name type="scientific">Hydrogenovibrio crunogenus</name>
    <dbReference type="NCBI Taxonomy" id="39765"/>
    <lineage>
        <taxon>Bacteria</taxon>
        <taxon>Pseudomonadati</taxon>
        <taxon>Pseudomonadota</taxon>
        <taxon>Gammaproteobacteria</taxon>
        <taxon>Thiotrichales</taxon>
        <taxon>Piscirickettsiaceae</taxon>
        <taxon>Hydrogenovibrio</taxon>
    </lineage>
</organism>
<evidence type="ECO:0000256" key="1">
    <source>
        <dbReference type="ARBA" id="ARBA00004651"/>
    </source>
</evidence>
<evidence type="ECO:0000256" key="5">
    <source>
        <dbReference type="ARBA" id="ARBA00022692"/>
    </source>
</evidence>
<dbReference type="GO" id="GO:0140359">
    <property type="term" value="F:ABC-type transporter activity"/>
    <property type="evidence" value="ECO:0007669"/>
    <property type="project" value="InterPro"/>
</dbReference>
<evidence type="ECO:0000256" key="4">
    <source>
        <dbReference type="ARBA" id="ARBA00022475"/>
    </source>
</evidence>
<dbReference type="PANTHER" id="PTHR30294">
    <property type="entry name" value="MEMBRANE COMPONENT OF ABC TRANSPORTER YHHJ-RELATED"/>
    <property type="match status" value="1"/>
</dbReference>
<dbReference type="PROSITE" id="PS51012">
    <property type="entry name" value="ABC_TM2"/>
    <property type="match status" value="1"/>
</dbReference>
<name>A0A4P7NZW4_9GAMM</name>
<evidence type="ECO:0000256" key="3">
    <source>
        <dbReference type="ARBA" id="ARBA00022448"/>
    </source>
</evidence>
<evidence type="ECO:0000256" key="7">
    <source>
        <dbReference type="ARBA" id="ARBA00023136"/>
    </source>
</evidence>
<evidence type="ECO:0000259" key="9">
    <source>
        <dbReference type="PROSITE" id="PS51012"/>
    </source>
</evidence>
<dbReference type="Gene3D" id="3.40.1710.10">
    <property type="entry name" value="abc type-2 transporter like domain"/>
    <property type="match status" value="1"/>
</dbReference>
<keyword evidence="11" id="KW-1185">Reference proteome</keyword>
<keyword evidence="4" id="KW-1003">Cell membrane</keyword>
<feature type="transmembrane region" description="Helical" evidence="8">
    <location>
        <begin position="186"/>
        <end position="211"/>
    </location>
</feature>
<dbReference type="PANTHER" id="PTHR30294:SF29">
    <property type="entry name" value="MULTIDRUG ABC TRANSPORTER PERMEASE YBHS-RELATED"/>
    <property type="match status" value="1"/>
</dbReference>
<comment type="subcellular location">
    <subcellularLocation>
        <location evidence="1">Cell membrane</location>
        <topology evidence="1">Multi-pass membrane protein</topology>
    </subcellularLocation>
</comment>
<comment type="similarity">
    <text evidence="2">Belongs to the ABC-2 integral membrane protein family.</text>
</comment>
<evidence type="ECO:0000313" key="10">
    <source>
        <dbReference type="EMBL" id="QBZ83159.1"/>
    </source>
</evidence>
<evidence type="ECO:0000256" key="2">
    <source>
        <dbReference type="ARBA" id="ARBA00007783"/>
    </source>
</evidence>
<feature type="transmembrane region" description="Helical" evidence="8">
    <location>
        <begin position="271"/>
        <end position="289"/>
    </location>
</feature>
<feature type="transmembrane region" description="Helical" evidence="8">
    <location>
        <begin position="356"/>
        <end position="378"/>
    </location>
</feature>
<dbReference type="InterPro" id="IPR013525">
    <property type="entry name" value="ABC2_TM"/>
</dbReference>
<keyword evidence="7 8" id="KW-0472">Membrane</keyword>
<dbReference type="RefSeq" id="WP_135795803.1">
    <property type="nucleotide sequence ID" value="NZ_CP032096.1"/>
</dbReference>
<feature type="transmembrane region" description="Helical" evidence="8">
    <location>
        <begin position="237"/>
        <end position="259"/>
    </location>
</feature>
<keyword evidence="3" id="KW-0813">Transport</keyword>